<protein>
    <submittedName>
        <fullName evidence="2">DeoR/GlpR transcriptional regulator</fullName>
    </submittedName>
</protein>
<comment type="caution">
    <text evidence="2">The sequence shown here is derived from an EMBL/GenBank/DDBJ whole genome shotgun (WGS) entry which is preliminary data.</text>
</comment>
<reference evidence="2 3" key="1">
    <citation type="submission" date="2019-09" db="EMBL/GenBank/DDBJ databases">
        <title>Paraburkholderia podalyriae sp. nov., A South African Podalyria-associated rhizobium.</title>
        <authorList>
            <person name="Mavima L."/>
            <person name="Beukes C.W."/>
            <person name="Palmer M."/>
            <person name="De Meyer S.E."/>
            <person name="James E.K."/>
            <person name="Maluk M."/>
            <person name="Avontuur J.R."/>
            <person name="Chan W.Y."/>
            <person name="Venter S.N."/>
            <person name="Steenkamp E.T."/>
        </authorList>
    </citation>
    <scope>NUCLEOTIDE SEQUENCE [LARGE SCALE GENOMIC DNA]</scope>
    <source>
        <strain evidence="2 3">WC7.3b</strain>
    </source>
</reference>
<dbReference type="InterPro" id="IPR037171">
    <property type="entry name" value="NagB/RpiA_transferase-like"/>
</dbReference>
<name>A0ABR7PM61_9BURK</name>
<keyword evidence="3" id="KW-1185">Reference proteome</keyword>
<proteinExistence type="predicted"/>
<evidence type="ECO:0000259" key="1">
    <source>
        <dbReference type="Pfam" id="PF00455"/>
    </source>
</evidence>
<accession>A0ABR7PM61</accession>
<evidence type="ECO:0000313" key="2">
    <source>
        <dbReference type="EMBL" id="MBC8747468.1"/>
    </source>
</evidence>
<organism evidence="2 3">
    <name type="scientific">Paraburkholderia podalyriae</name>
    <dbReference type="NCBI Taxonomy" id="1938811"/>
    <lineage>
        <taxon>Bacteria</taxon>
        <taxon>Pseudomonadati</taxon>
        <taxon>Pseudomonadota</taxon>
        <taxon>Betaproteobacteria</taxon>
        <taxon>Burkholderiales</taxon>
        <taxon>Burkholderiaceae</taxon>
        <taxon>Paraburkholderia</taxon>
    </lineage>
</organism>
<feature type="domain" description="DeoR-like transcriptional repressor C-terminal sensor" evidence="1">
    <location>
        <begin position="2"/>
        <end position="69"/>
    </location>
</feature>
<gene>
    <name evidence="2" type="ORF">F6X42_12880</name>
</gene>
<sequence>MLDVAFISASSCDLRRGATTPSAPKVVVERAAMDVASRKWLVSGCSKYGTVGLYKAATLESVDLVVTDNGFAADAAIAIRQAGTELALASAR</sequence>
<dbReference type="Proteomes" id="UP000736373">
    <property type="component" value="Unassembled WGS sequence"/>
</dbReference>
<dbReference type="SUPFAM" id="SSF100950">
    <property type="entry name" value="NagB/RpiA/CoA transferase-like"/>
    <property type="match status" value="1"/>
</dbReference>
<dbReference type="InterPro" id="IPR014036">
    <property type="entry name" value="DeoR-like_C"/>
</dbReference>
<dbReference type="Pfam" id="PF00455">
    <property type="entry name" value="DeoRC"/>
    <property type="match status" value="1"/>
</dbReference>
<evidence type="ECO:0000313" key="3">
    <source>
        <dbReference type="Proteomes" id="UP000736373"/>
    </source>
</evidence>
<dbReference type="EMBL" id="VZQQ01000009">
    <property type="protein sequence ID" value="MBC8747468.1"/>
    <property type="molecule type" value="Genomic_DNA"/>
</dbReference>